<feature type="binding site" evidence="8">
    <location>
        <position position="93"/>
    </location>
    <ligand>
        <name>Zn(2+)</name>
        <dbReference type="ChEBI" id="CHEBI:29105"/>
    </ligand>
</feature>
<feature type="binding site" evidence="8">
    <location>
        <position position="128"/>
    </location>
    <ligand>
        <name>Zn(2+)</name>
        <dbReference type="ChEBI" id="CHEBI:29105"/>
    </ligand>
</feature>
<feature type="binding site" evidence="8">
    <location>
        <position position="91"/>
    </location>
    <ligand>
        <name>Zn(2+)</name>
        <dbReference type="ChEBI" id="CHEBI:29105"/>
    </ligand>
</feature>
<accession>A0A255EXD9</accession>
<dbReference type="GO" id="GO:0008270">
    <property type="term" value="F:zinc ion binding"/>
    <property type="evidence" value="ECO:0007669"/>
    <property type="project" value="InterPro"/>
</dbReference>
<dbReference type="PANTHER" id="PTHR10309:SF0">
    <property type="entry name" value="MANNOSE-6-PHOSPHATE ISOMERASE"/>
    <property type="match status" value="1"/>
</dbReference>
<evidence type="ECO:0000256" key="6">
    <source>
        <dbReference type="ARBA" id="ARBA00023235"/>
    </source>
</evidence>
<gene>
    <name evidence="11" type="primary">manA</name>
    <name evidence="11" type="ORF">CGZ91_03050</name>
</gene>
<dbReference type="Pfam" id="PF20511">
    <property type="entry name" value="PMI_typeI_cat"/>
    <property type="match status" value="1"/>
</dbReference>
<dbReference type="OrthoDB" id="9792649at2"/>
<dbReference type="InterPro" id="IPR001250">
    <property type="entry name" value="Man6P_Isoase-1"/>
</dbReference>
<dbReference type="GO" id="GO:0004476">
    <property type="term" value="F:mannose-6-phosphate isomerase activity"/>
    <property type="evidence" value="ECO:0007669"/>
    <property type="project" value="UniProtKB-EC"/>
</dbReference>
<proteinExistence type="inferred from homology"/>
<dbReference type="Gene3D" id="2.60.120.10">
    <property type="entry name" value="Jelly Rolls"/>
    <property type="match status" value="2"/>
</dbReference>
<dbReference type="AlphaFoldDB" id="A0A255EXD9"/>
<name>A0A255EXD9_9ACTN</name>
<reference evidence="11 12" key="1">
    <citation type="submission" date="2017-07" db="EMBL/GenBank/DDBJ databases">
        <title>Draft whole genome sequences of clinical Proprionibacteriaceae strains.</title>
        <authorList>
            <person name="Bernier A.-M."/>
            <person name="Bernard K."/>
            <person name="Domingo M.-C."/>
        </authorList>
    </citation>
    <scope>NUCLEOTIDE SEQUENCE [LARGE SCALE GENOMIC DNA]</scope>
    <source>
        <strain evidence="11 12">NML 150081</strain>
    </source>
</reference>
<dbReference type="InterPro" id="IPR014710">
    <property type="entry name" value="RmlC-like_jellyroll"/>
</dbReference>
<comment type="similarity">
    <text evidence="2">Belongs to the mannose-6-phosphate isomerase type 1 family.</text>
</comment>
<evidence type="ECO:0000256" key="8">
    <source>
        <dbReference type="PIRSR" id="PIRSR001480-2"/>
    </source>
</evidence>
<dbReference type="InterPro" id="IPR011051">
    <property type="entry name" value="RmlC_Cupin_sf"/>
</dbReference>
<evidence type="ECO:0000256" key="3">
    <source>
        <dbReference type="ARBA" id="ARBA00011956"/>
    </source>
</evidence>
<keyword evidence="12" id="KW-1185">Reference proteome</keyword>
<dbReference type="GO" id="GO:0005975">
    <property type="term" value="P:carbohydrate metabolic process"/>
    <property type="evidence" value="ECO:0007669"/>
    <property type="project" value="InterPro"/>
</dbReference>
<dbReference type="PRINTS" id="PR00714">
    <property type="entry name" value="MAN6PISMRASE"/>
</dbReference>
<evidence type="ECO:0000313" key="12">
    <source>
        <dbReference type="Proteomes" id="UP000216300"/>
    </source>
</evidence>
<feature type="active site" evidence="7">
    <location>
        <position position="276"/>
    </location>
</feature>
<feature type="region of interest" description="Disordered" evidence="9">
    <location>
        <begin position="98"/>
        <end position="118"/>
    </location>
</feature>
<comment type="cofactor">
    <cofactor evidence="8">
        <name>Zn(2+)</name>
        <dbReference type="ChEBI" id="CHEBI:29105"/>
    </cofactor>
    <text evidence="8">Binds 1 zinc ion per subunit.</text>
</comment>
<keyword evidence="5 8" id="KW-0862">Zinc</keyword>
<dbReference type="EC" id="5.3.1.8" evidence="3"/>
<comment type="catalytic activity">
    <reaction evidence="1">
        <text>D-mannose 6-phosphate = D-fructose 6-phosphate</text>
        <dbReference type="Rhea" id="RHEA:12356"/>
        <dbReference type="ChEBI" id="CHEBI:58735"/>
        <dbReference type="ChEBI" id="CHEBI:61527"/>
        <dbReference type="EC" id="5.3.1.8"/>
    </reaction>
</comment>
<comment type="caution">
    <text evidence="11">The sequence shown here is derived from an EMBL/GenBank/DDBJ whole genome shotgun (WGS) entry which is preliminary data.</text>
</comment>
<dbReference type="Gene3D" id="1.10.441.10">
    <property type="entry name" value="Phosphomannose Isomerase, domain 2"/>
    <property type="match status" value="1"/>
</dbReference>
<dbReference type="NCBIfam" id="TIGR00218">
    <property type="entry name" value="manA"/>
    <property type="match status" value="1"/>
</dbReference>
<evidence type="ECO:0000256" key="1">
    <source>
        <dbReference type="ARBA" id="ARBA00000757"/>
    </source>
</evidence>
<organism evidence="11 12">
    <name type="scientific">Parenemella sanctibonifatiensis</name>
    <dbReference type="NCBI Taxonomy" id="2016505"/>
    <lineage>
        <taxon>Bacteria</taxon>
        <taxon>Bacillati</taxon>
        <taxon>Actinomycetota</taxon>
        <taxon>Actinomycetes</taxon>
        <taxon>Propionibacteriales</taxon>
        <taxon>Propionibacteriaceae</taxon>
        <taxon>Parenemella</taxon>
    </lineage>
</organism>
<evidence type="ECO:0000259" key="10">
    <source>
        <dbReference type="Pfam" id="PF20511"/>
    </source>
</evidence>
<dbReference type="InterPro" id="IPR016305">
    <property type="entry name" value="Mannose-6-P_Isomerase"/>
</dbReference>
<evidence type="ECO:0000256" key="7">
    <source>
        <dbReference type="PIRSR" id="PIRSR001480-1"/>
    </source>
</evidence>
<keyword evidence="6 11" id="KW-0413">Isomerase</keyword>
<feature type="binding site" evidence="8">
    <location>
        <position position="257"/>
    </location>
    <ligand>
        <name>Zn(2+)</name>
        <dbReference type="ChEBI" id="CHEBI:29105"/>
    </ligand>
</feature>
<dbReference type="SUPFAM" id="SSF51182">
    <property type="entry name" value="RmlC-like cupins"/>
    <property type="match status" value="1"/>
</dbReference>
<dbReference type="RefSeq" id="WP_094452977.1">
    <property type="nucleotide sequence ID" value="NZ_NMVJ01000001.1"/>
</dbReference>
<sequence>MEFLTGTIQNYDWGTSDGIADLLGRSPDGQPQAEYWLGAHPKSPSQVGDRPLDAVIAEDPAQLGEASRQQFGDRLPYLMKILSAERALSLQAHPSRAQAEEGYAREEEQGIAADARERTYKDSWPKPEMIVSLGEMHALCGFREPRAAADLFGGLGLADRLSTVLGPLTERKGAAALAETFLDALSLTGERAGLINELLVAAVEHAQDRGPVGEFARTAIELDASYPGDPGILAALLLNRVTLEQGQAIFLPAGNLHAYLRGTGVEIMANSDNVLRGGLTSKHIDVAELTKVVDFSPYAPPILTPVEEAPGVRRYPTPAPEFALRCLDDVEAALPAESSARILLVLDGSYTATGAAGELTVAKGQSIYLPAGEQVRLAGAGTAFLAAHGIN</sequence>
<evidence type="ECO:0000256" key="9">
    <source>
        <dbReference type="SAM" id="MobiDB-lite"/>
    </source>
</evidence>
<evidence type="ECO:0000256" key="2">
    <source>
        <dbReference type="ARBA" id="ARBA00010772"/>
    </source>
</evidence>
<dbReference type="EMBL" id="NMVJ01000001">
    <property type="protein sequence ID" value="OYN92803.1"/>
    <property type="molecule type" value="Genomic_DNA"/>
</dbReference>
<dbReference type="PIRSF" id="PIRSF001480">
    <property type="entry name" value="Mannose-6-phosphate_isomerase"/>
    <property type="match status" value="1"/>
</dbReference>
<evidence type="ECO:0000256" key="5">
    <source>
        <dbReference type="ARBA" id="ARBA00022833"/>
    </source>
</evidence>
<dbReference type="InterPro" id="IPR046457">
    <property type="entry name" value="PMI_typeI_cat"/>
</dbReference>
<dbReference type="PANTHER" id="PTHR10309">
    <property type="entry name" value="MANNOSE-6-PHOSPHATE ISOMERASE"/>
    <property type="match status" value="1"/>
</dbReference>
<dbReference type="Proteomes" id="UP000216300">
    <property type="component" value="Unassembled WGS sequence"/>
</dbReference>
<evidence type="ECO:0000256" key="4">
    <source>
        <dbReference type="ARBA" id="ARBA00022723"/>
    </source>
</evidence>
<keyword evidence="4 8" id="KW-0479">Metal-binding</keyword>
<feature type="domain" description="Phosphomannose isomerase type I catalytic" evidence="10">
    <location>
        <begin position="4"/>
        <end position="143"/>
    </location>
</feature>
<dbReference type="GO" id="GO:0005829">
    <property type="term" value="C:cytosol"/>
    <property type="evidence" value="ECO:0007669"/>
    <property type="project" value="TreeGrafter"/>
</dbReference>
<dbReference type="CDD" id="cd07011">
    <property type="entry name" value="cupin_PMI_type_I_N"/>
    <property type="match status" value="1"/>
</dbReference>
<evidence type="ECO:0000313" key="11">
    <source>
        <dbReference type="EMBL" id="OYN92803.1"/>
    </source>
</evidence>
<protein>
    <recommendedName>
        <fullName evidence="3">mannose-6-phosphate isomerase</fullName>
        <ecNumber evidence="3">5.3.1.8</ecNumber>
    </recommendedName>
</protein>
<dbReference type="GO" id="GO:0009298">
    <property type="term" value="P:GDP-mannose biosynthetic process"/>
    <property type="evidence" value="ECO:0007669"/>
    <property type="project" value="InterPro"/>
</dbReference>